<evidence type="ECO:0000259" key="1">
    <source>
        <dbReference type="PROSITE" id="PS50879"/>
    </source>
</evidence>
<organism evidence="2 3">
    <name type="scientific">Punica granatum</name>
    <name type="common">Pomegranate</name>
    <dbReference type="NCBI Taxonomy" id="22663"/>
    <lineage>
        <taxon>Eukaryota</taxon>
        <taxon>Viridiplantae</taxon>
        <taxon>Streptophyta</taxon>
        <taxon>Embryophyta</taxon>
        <taxon>Tracheophyta</taxon>
        <taxon>Spermatophyta</taxon>
        <taxon>Magnoliopsida</taxon>
        <taxon>eudicotyledons</taxon>
        <taxon>Gunneridae</taxon>
        <taxon>Pentapetalae</taxon>
        <taxon>rosids</taxon>
        <taxon>malvids</taxon>
        <taxon>Myrtales</taxon>
        <taxon>Lythraceae</taxon>
        <taxon>Punica</taxon>
    </lineage>
</organism>
<dbReference type="InterPro" id="IPR012337">
    <property type="entry name" value="RNaseH-like_sf"/>
</dbReference>
<name>A0A2I0IMY6_PUNGR</name>
<dbReference type="Proteomes" id="UP000233551">
    <property type="component" value="Unassembled WGS sequence"/>
</dbReference>
<dbReference type="EMBL" id="PGOL01002838">
    <property type="protein sequence ID" value="PKI44726.1"/>
    <property type="molecule type" value="Genomic_DNA"/>
</dbReference>
<sequence>MGLRMWALIDDTARVVEPTVQGRMICEFVTEAGTWEYSLMDGYLSHTKLLHIASHRPPARDQGEDSLYWTFEPTGNFSVKTAYCFLAQAGWAEEDRVWKSIWSWRGPQRVRTFLWLVAHARLLTNEHRARRHLTSSTLCDGCSCGQETTLHAFRDCSRVQARPPPKWAKLNTDGALRGNPGLSGAGGIVRDADGLCLGGYVRNIDYASSTVAEL</sequence>
<gene>
    <name evidence="2" type="ORF">CRG98_034903</name>
</gene>
<dbReference type="Pfam" id="PF13966">
    <property type="entry name" value="zf-RVT"/>
    <property type="match status" value="1"/>
</dbReference>
<accession>A0A2I0IMY6</accession>
<dbReference type="GO" id="GO:0004523">
    <property type="term" value="F:RNA-DNA hybrid ribonuclease activity"/>
    <property type="evidence" value="ECO:0007669"/>
    <property type="project" value="InterPro"/>
</dbReference>
<dbReference type="InterPro" id="IPR044730">
    <property type="entry name" value="RNase_H-like_dom_plant"/>
</dbReference>
<evidence type="ECO:0000313" key="2">
    <source>
        <dbReference type="EMBL" id="PKI44726.1"/>
    </source>
</evidence>
<protein>
    <recommendedName>
        <fullName evidence="1">RNase H type-1 domain-containing protein</fullName>
    </recommendedName>
</protein>
<dbReference type="PROSITE" id="PS50879">
    <property type="entry name" value="RNASE_H_1"/>
    <property type="match status" value="1"/>
</dbReference>
<dbReference type="InterPro" id="IPR002156">
    <property type="entry name" value="RNaseH_domain"/>
</dbReference>
<comment type="caution">
    <text evidence="2">The sequence shown here is derived from an EMBL/GenBank/DDBJ whole genome shotgun (WGS) entry which is preliminary data.</text>
</comment>
<evidence type="ECO:0000313" key="3">
    <source>
        <dbReference type="Proteomes" id="UP000233551"/>
    </source>
</evidence>
<proteinExistence type="predicted"/>
<dbReference type="AlphaFoldDB" id="A0A2I0IMY6"/>
<dbReference type="GO" id="GO:0003676">
    <property type="term" value="F:nucleic acid binding"/>
    <property type="evidence" value="ECO:0007669"/>
    <property type="project" value="InterPro"/>
</dbReference>
<dbReference type="CDD" id="cd06222">
    <property type="entry name" value="RNase_H_like"/>
    <property type="match status" value="1"/>
</dbReference>
<dbReference type="SUPFAM" id="SSF53098">
    <property type="entry name" value="Ribonuclease H-like"/>
    <property type="match status" value="1"/>
</dbReference>
<reference evidence="2 3" key="1">
    <citation type="submission" date="2017-11" db="EMBL/GenBank/DDBJ databases">
        <title>De-novo sequencing of pomegranate (Punica granatum L.) genome.</title>
        <authorList>
            <person name="Akparov Z."/>
            <person name="Amiraslanov A."/>
            <person name="Hajiyeva S."/>
            <person name="Abbasov M."/>
            <person name="Kaur K."/>
            <person name="Hamwieh A."/>
            <person name="Solovyev V."/>
            <person name="Salamov A."/>
            <person name="Braich B."/>
            <person name="Kosarev P."/>
            <person name="Mahmoud A."/>
            <person name="Hajiyev E."/>
            <person name="Babayeva S."/>
            <person name="Izzatullayeva V."/>
            <person name="Mammadov A."/>
            <person name="Mammadov A."/>
            <person name="Sharifova S."/>
            <person name="Ojaghi J."/>
            <person name="Eynullazada K."/>
            <person name="Bayramov B."/>
            <person name="Abdulazimova A."/>
            <person name="Shahmuradov I."/>
        </authorList>
    </citation>
    <scope>NUCLEOTIDE SEQUENCE [LARGE SCALE GENOMIC DNA]</scope>
    <source>
        <strain evidence="3">cv. AG2017</strain>
        <tissue evidence="2">Leaf</tissue>
    </source>
</reference>
<dbReference type="InterPro" id="IPR026960">
    <property type="entry name" value="RVT-Znf"/>
</dbReference>
<keyword evidence="3" id="KW-1185">Reference proteome</keyword>
<feature type="domain" description="RNase H type-1" evidence="1">
    <location>
        <begin position="164"/>
        <end position="214"/>
    </location>
</feature>